<dbReference type="InterPro" id="IPR011333">
    <property type="entry name" value="SKP1/BTB/POZ_sf"/>
</dbReference>
<dbReference type="GO" id="GO:0035167">
    <property type="term" value="P:larval lymph gland hemopoiesis"/>
    <property type="evidence" value="ECO:0007669"/>
    <property type="project" value="UniProtKB-ARBA"/>
</dbReference>
<dbReference type="GO" id="GO:0008406">
    <property type="term" value="P:gonad development"/>
    <property type="evidence" value="ECO:0007669"/>
    <property type="project" value="UniProtKB-ARBA"/>
</dbReference>
<evidence type="ECO:0000256" key="13">
    <source>
        <dbReference type="SAM" id="MobiDB-lite"/>
    </source>
</evidence>
<dbReference type="GO" id="GO:0008270">
    <property type="term" value="F:zinc ion binding"/>
    <property type="evidence" value="ECO:0007669"/>
    <property type="project" value="UniProtKB-KW"/>
</dbReference>
<evidence type="ECO:0000259" key="15">
    <source>
        <dbReference type="PROSITE" id="PS50157"/>
    </source>
</evidence>
<dbReference type="GO" id="GO:0045476">
    <property type="term" value="P:nurse cell apoptotic process"/>
    <property type="evidence" value="ECO:0007669"/>
    <property type="project" value="UniProtKB-ARBA"/>
</dbReference>
<feature type="compositionally biased region" description="Low complexity" evidence="13">
    <location>
        <begin position="114"/>
        <end position="131"/>
    </location>
</feature>
<evidence type="ECO:0000256" key="2">
    <source>
        <dbReference type="ARBA" id="ARBA00022473"/>
    </source>
</evidence>
<evidence type="ECO:0000256" key="10">
    <source>
        <dbReference type="ARBA" id="ARBA00023242"/>
    </source>
</evidence>
<dbReference type="GO" id="GO:0048813">
    <property type="term" value="P:dendrite morphogenesis"/>
    <property type="evidence" value="ECO:0007669"/>
    <property type="project" value="UniProtKB-ARBA"/>
</dbReference>
<dbReference type="GO" id="GO:0016199">
    <property type="term" value="P:axon midline choice point recognition"/>
    <property type="evidence" value="ECO:0007669"/>
    <property type="project" value="UniProtKB-ARBA"/>
</dbReference>
<keyword evidence="8" id="KW-0805">Transcription regulation</keyword>
<feature type="compositionally biased region" description="Basic residues" evidence="13">
    <location>
        <begin position="180"/>
        <end position="191"/>
    </location>
</feature>
<dbReference type="OrthoDB" id="407106at2759"/>
<dbReference type="InterPro" id="IPR000210">
    <property type="entry name" value="BTB/POZ_dom"/>
</dbReference>
<feature type="compositionally biased region" description="Basic and acidic residues" evidence="13">
    <location>
        <begin position="239"/>
        <end position="256"/>
    </location>
</feature>
<keyword evidence="2" id="KW-0217">Developmental protein</keyword>
<evidence type="ECO:0000256" key="1">
    <source>
        <dbReference type="ARBA" id="ARBA00004123"/>
    </source>
</evidence>
<feature type="domain" description="C2H2-type" evidence="15">
    <location>
        <begin position="373"/>
        <end position="409"/>
    </location>
</feature>
<evidence type="ECO:0000313" key="16">
    <source>
        <dbReference type="EMBL" id="CAG9807346.1"/>
    </source>
</evidence>
<evidence type="ECO:0000256" key="9">
    <source>
        <dbReference type="ARBA" id="ARBA00023163"/>
    </source>
</evidence>
<dbReference type="PROSITE" id="PS50097">
    <property type="entry name" value="BTB"/>
    <property type="match status" value="1"/>
</dbReference>
<evidence type="ECO:0000256" key="4">
    <source>
        <dbReference type="ARBA" id="ARBA00022771"/>
    </source>
</evidence>
<dbReference type="Pfam" id="PF00096">
    <property type="entry name" value="zf-C2H2"/>
    <property type="match status" value="1"/>
</dbReference>
<gene>
    <name evidence="16" type="ORF">CHIRRI_LOCUS10195</name>
</gene>
<dbReference type="EMBL" id="OU895879">
    <property type="protein sequence ID" value="CAG9807346.1"/>
    <property type="molecule type" value="Genomic_DNA"/>
</dbReference>
<dbReference type="SMART" id="SM00355">
    <property type="entry name" value="ZnF_C2H2"/>
    <property type="match status" value="2"/>
</dbReference>
<feature type="compositionally biased region" description="Basic and acidic residues" evidence="13">
    <location>
        <begin position="154"/>
        <end position="164"/>
    </location>
</feature>
<evidence type="ECO:0000256" key="6">
    <source>
        <dbReference type="ARBA" id="ARBA00022833"/>
    </source>
</evidence>
<dbReference type="SUPFAM" id="SSF57667">
    <property type="entry name" value="beta-beta-alpha zinc fingers"/>
    <property type="match status" value="1"/>
</dbReference>
<evidence type="ECO:0000259" key="14">
    <source>
        <dbReference type="PROSITE" id="PS50097"/>
    </source>
</evidence>
<dbReference type="GO" id="GO:0045467">
    <property type="term" value="P:R7 cell development"/>
    <property type="evidence" value="ECO:0007669"/>
    <property type="project" value="UniProtKB-ARBA"/>
</dbReference>
<evidence type="ECO:0000256" key="8">
    <source>
        <dbReference type="ARBA" id="ARBA00023015"/>
    </source>
</evidence>
<dbReference type="SMART" id="SM00225">
    <property type="entry name" value="BTB"/>
    <property type="match status" value="1"/>
</dbReference>
<dbReference type="Proteomes" id="UP001153620">
    <property type="component" value="Chromosome 3"/>
</dbReference>
<dbReference type="GO" id="GO:0007526">
    <property type="term" value="P:larval somatic muscle development"/>
    <property type="evidence" value="ECO:0007669"/>
    <property type="project" value="UniProtKB-ARBA"/>
</dbReference>
<reference evidence="16" key="2">
    <citation type="submission" date="2022-10" db="EMBL/GenBank/DDBJ databases">
        <authorList>
            <consortium name="ENA_rothamsted_submissions"/>
            <consortium name="culmorum"/>
            <person name="King R."/>
        </authorList>
    </citation>
    <scope>NUCLEOTIDE SEQUENCE</scope>
</reference>
<organism evidence="16 17">
    <name type="scientific">Chironomus riparius</name>
    <dbReference type="NCBI Taxonomy" id="315576"/>
    <lineage>
        <taxon>Eukaryota</taxon>
        <taxon>Metazoa</taxon>
        <taxon>Ecdysozoa</taxon>
        <taxon>Arthropoda</taxon>
        <taxon>Hexapoda</taxon>
        <taxon>Insecta</taxon>
        <taxon>Pterygota</taxon>
        <taxon>Neoptera</taxon>
        <taxon>Endopterygota</taxon>
        <taxon>Diptera</taxon>
        <taxon>Nematocera</taxon>
        <taxon>Chironomoidea</taxon>
        <taxon>Chironomidae</taxon>
        <taxon>Chironominae</taxon>
        <taxon>Chironomus</taxon>
    </lineage>
</organism>
<feature type="domain" description="BTB" evidence="14">
    <location>
        <begin position="32"/>
        <end position="97"/>
    </location>
</feature>
<dbReference type="CDD" id="cd18315">
    <property type="entry name" value="BTB_POZ_BAB-like"/>
    <property type="match status" value="1"/>
</dbReference>
<dbReference type="AlphaFoldDB" id="A0A9N9S350"/>
<feature type="compositionally biased region" description="Low complexity" evidence="13">
    <location>
        <begin position="207"/>
        <end position="228"/>
    </location>
</feature>
<dbReference type="FunFam" id="3.30.160.60:FF:000446">
    <property type="entry name" value="Zinc finger protein"/>
    <property type="match status" value="1"/>
</dbReference>
<dbReference type="InterPro" id="IPR013087">
    <property type="entry name" value="Znf_C2H2_type"/>
</dbReference>
<dbReference type="PANTHER" id="PTHR23110">
    <property type="entry name" value="BTB DOMAIN TRANSCRIPTION FACTOR"/>
    <property type="match status" value="1"/>
</dbReference>
<dbReference type="InterPro" id="IPR051095">
    <property type="entry name" value="Dros_DevTransReg"/>
</dbReference>
<keyword evidence="4 12" id="KW-0863">Zinc-finger</keyword>
<dbReference type="GO" id="GO:0007464">
    <property type="term" value="P:R3/R4 cell fate commitment"/>
    <property type="evidence" value="ECO:0007669"/>
    <property type="project" value="UniProtKB-ARBA"/>
</dbReference>
<evidence type="ECO:0000256" key="3">
    <source>
        <dbReference type="ARBA" id="ARBA00022723"/>
    </source>
</evidence>
<name>A0A9N9S350_9DIPT</name>
<evidence type="ECO:0000256" key="5">
    <source>
        <dbReference type="ARBA" id="ARBA00022782"/>
    </source>
</evidence>
<dbReference type="PROSITE" id="PS50157">
    <property type="entry name" value="ZINC_FINGER_C2H2_2"/>
    <property type="match status" value="1"/>
</dbReference>
<dbReference type="Pfam" id="PF00651">
    <property type="entry name" value="BTB"/>
    <property type="match status" value="1"/>
</dbReference>
<dbReference type="Gene3D" id="3.30.710.10">
    <property type="entry name" value="Potassium Channel Kv1.1, Chain A"/>
    <property type="match status" value="1"/>
</dbReference>
<keyword evidence="7" id="KW-0524">Neurogenesis</keyword>
<feature type="compositionally biased region" description="Basic and acidic residues" evidence="13">
    <location>
        <begin position="263"/>
        <end position="284"/>
    </location>
</feature>
<feature type="region of interest" description="Disordered" evidence="13">
    <location>
        <begin position="307"/>
        <end position="348"/>
    </location>
</feature>
<dbReference type="FunFam" id="3.30.710.10:FF:000091">
    <property type="entry name" value="Lola, isoform F"/>
    <property type="match status" value="1"/>
</dbReference>
<evidence type="ECO:0000313" key="17">
    <source>
        <dbReference type="Proteomes" id="UP001153620"/>
    </source>
</evidence>
<keyword evidence="17" id="KW-1185">Reference proteome</keyword>
<sequence length="527" mass="59519">MDDDQQFCLRWNNHQSTLISVFDTLLENGTLVDCTLAAEGKFLKAHKVVLSACSPYFAALLSQQYDKHPIFILKDVKFQELRAMMDYMYRGEVNISQDQLAALLKAAESLQIKGLSDSRGGGNNNSTNTPSQAHKSDVKQHIPVPPKASGLTIENKRPLLRTDFDADVSGSREGSVSPSTRKRKKVNQRRKSLAETNNLLDNHDQHSNSSSHSNNQQQQQLSTSATSAPTNNLSVTNNKKTEQDGNNQEHDEEIAHNTKRLKQTTDDSDNNKQDSELMIEPKNEYDDDDEDDDNVEDLTMDDEMLEDLDQAGPSHGGEGSSQGYHWQMDGRNQESQEGSGQHRDAQANEENLTCVPEIFAKIKQDENTQSERFPCPVCGKSYLRRRHLQRHMRDECVNIPPRFHCEMCPSKFRRKYHLVRHLSSKHGIIVPPTPPTVKSAHAKVTVKQEPSDSKELTMTNLLMNNFDKFSVEALMMKQDNNYPSPLSGQEFSPLNDTDVSMAQLGLQQTFQNLKNLFVNYSLNNVSN</sequence>
<reference evidence="16" key="1">
    <citation type="submission" date="2022-01" db="EMBL/GenBank/DDBJ databases">
        <authorList>
            <person name="King R."/>
        </authorList>
    </citation>
    <scope>NUCLEOTIDE SEQUENCE</scope>
</reference>
<dbReference type="GO" id="GO:0005634">
    <property type="term" value="C:nucleus"/>
    <property type="evidence" value="ECO:0007669"/>
    <property type="project" value="UniProtKB-SubCell"/>
</dbReference>
<keyword evidence="5" id="KW-0221">Differentiation</keyword>
<protein>
    <recommendedName>
        <fullName evidence="18">Longitudinals lacking protein</fullName>
    </recommendedName>
</protein>
<feature type="compositionally biased region" description="Polar residues" evidence="13">
    <location>
        <begin position="229"/>
        <end position="238"/>
    </location>
</feature>
<dbReference type="PANTHER" id="PTHR23110:SF111">
    <property type="entry name" value="LONGITUDINALS LACKING PROTEIN, ISOFORMS F_I_K_T"/>
    <property type="match status" value="1"/>
</dbReference>
<feature type="compositionally biased region" description="Acidic residues" evidence="13">
    <location>
        <begin position="285"/>
        <end position="295"/>
    </location>
</feature>
<dbReference type="SUPFAM" id="SSF54695">
    <property type="entry name" value="POZ domain"/>
    <property type="match status" value="1"/>
</dbReference>
<evidence type="ECO:0000256" key="11">
    <source>
        <dbReference type="ARBA" id="ARBA00037382"/>
    </source>
</evidence>
<evidence type="ECO:0000256" key="12">
    <source>
        <dbReference type="PROSITE-ProRule" id="PRU00042"/>
    </source>
</evidence>
<dbReference type="Gene3D" id="3.30.160.60">
    <property type="entry name" value="Classic Zinc Finger"/>
    <property type="match status" value="1"/>
</dbReference>
<keyword evidence="9" id="KW-0804">Transcription</keyword>
<keyword evidence="6" id="KW-0862">Zinc</keyword>
<keyword evidence="3" id="KW-0479">Metal-binding</keyword>
<comment type="function">
    <text evidence="11">Putative transcription factor required for axon growth and guidance in the central and peripheral nervous systems. Repels CNS axons away from the midline by promoting the expression of the midline repellent sli and its receptor robo.</text>
</comment>
<evidence type="ECO:0008006" key="18">
    <source>
        <dbReference type="Google" id="ProtNLM"/>
    </source>
</evidence>
<feature type="region of interest" description="Disordered" evidence="13">
    <location>
        <begin position="114"/>
        <end position="295"/>
    </location>
</feature>
<dbReference type="InterPro" id="IPR036236">
    <property type="entry name" value="Znf_C2H2_sf"/>
</dbReference>
<evidence type="ECO:0000256" key="7">
    <source>
        <dbReference type="ARBA" id="ARBA00022902"/>
    </source>
</evidence>
<comment type="subcellular location">
    <subcellularLocation>
        <location evidence="1">Nucleus</location>
    </subcellularLocation>
</comment>
<proteinExistence type="predicted"/>
<keyword evidence="10" id="KW-0539">Nucleus</keyword>
<dbReference type="GO" id="GO:0006357">
    <property type="term" value="P:regulation of transcription by RNA polymerase II"/>
    <property type="evidence" value="ECO:0007669"/>
    <property type="project" value="TreeGrafter"/>
</dbReference>
<accession>A0A9N9S350</accession>